<dbReference type="AlphaFoldDB" id="A0A0H4X889"/>
<reference evidence="2 3" key="1">
    <citation type="journal article" date="2016" name="PLoS ONE">
        <title>Complete Genome Sequence and Comparative Genomics of a Novel Myxobacterium Myxococcus hansupus.</title>
        <authorList>
            <person name="Sharma G."/>
            <person name="Narwani T."/>
            <person name="Subramanian S."/>
        </authorList>
    </citation>
    <scope>NUCLEOTIDE SEQUENCE [LARGE SCALE GENOMIC DNA]</scope>
    <source>
        <strain evidence="3">mixupus</strain>
    </source>
</reference>
<organism evidence="2 3">
    <name type="scientific">Pseudomyxococcus hansupus</name>
    <dbReference type="NCBI Taxonomy" id="1297742"/>
    <lineage>
        <taxon>Bacteria</taxon>
        <taxon>Pseudomonadati</taxon>
        <taxon>Myxococcota</taxon>
        <taxon>Myxococcia</taxon>
        <taxon>Myxococcales</taxon>
        <taxon>Cystobacterineae</taxon>
        <taxon>Myxococcaceae</taxon>
        <taxon>Pseudomyxococcus</taxon>
    </lineage>
</organism>
<evidence type="ECO:0000313" key="3">
    <source>
        <dbReference type="Proteomes" id="UP000009026"/>
    </source>
</evidence>
<dbReference type="EMBL" id="CP012109">
    <property type="protein sequence ID" value="AKQ69795.1"/>
    <property type="molecule type" value="Genomic_DNA"/>
</dbReference>
<evidence type="ECO:0000313" key="2">
    <source>
        <dbReference type="EMBL" id="AKQ69795.1"/>
    </source>
</evidence>
<accession>A0A0H4X889</accession>
<dbReference type="PATRIC" id="fig|1297742.4.peg.6805"/>
<protein>
    <submittedName>
        <fullName evidence="2">Uncharacterized protein</fullName>
    </submittedName>
</protein>
<feature type="region of interest" description="Disordered" evidence="1">
    <location>
        <begin position="62"/>
        <end position="97"/>
    </location>
</feature>
<dbReference type="KEGG" id="mym:A176_006707"/>
<sequence length="159" mass="17342">MPRINLPGRKAFDAGSLMGHNARERGTLTGRLRGLRMSGVVLWGKGAGQDVPHPHRASPLGEINPGAHLEGSRHTGIQRPGYRRSPRASTGRGGRELLSRTPAAPRLLGVAPAAAGRALVGTRRFRFTVLPRIHIRQPFIIHVGGVVVNHVRLLWRPPW</sequence>
<evidence type="ECO:0000256" key="1">
    <source>
        <dbReference type="SAM" id="MobiDB-lite"/>
    </source>
</evidence>
<name>A0A0H4X889_9BACT</name>
<keyword evidence="3" id="KW-1185">Reference proteome</keyword>
<gene>
    <name evidence="2" type="ORF">A176_006707</name>
</gene>
<dbReference type="Proteomes" id="UP000009026">
    <property type="component" value="Chromosome"/>
</dbReference>
<proteinExistence type="predicted"/>